<evidence type="ECO:0000313" key="12">
    <source>
        <dbReference type="Proteomes" id="UP000246114"/>
    </source>
</evidence>
<evidence type="ECO:0000313" key="11">
    <source>
        <dbReference type="Proteomes" id="UP000182135"/>
    </source>
</evidence>
<proteinExistence type="inferred from homology"/>
<feature type="domain" description="RecX first three-helical" evidence="8">
    <location>
        <begin position="66"/>
        <end position="105"/>
    </location>
</feature>
<comment type="function">
    <text evidence="5">Modulates RecA activity.</text>
</comment>
<dbReference type="Proteomes" id="UP000246114">
    <property type="component" value="Unassembled WGS sequence"/>
</dbReference>
<dbReference type="EMBL" id="FOOE01000001">
    <property type="protein sequence ID" value="SFF48893.1"/>
    <property type="molecule type" value="Genomic_DNA"/>
</dbReference>
<dbReference type="GO" id="GO:0005737">
    <property type="term" value="C:cytoplasm"/>
    <property type="evidence" value="ECO:0007669"/>
    <property type="project" value="UniProtKB-SubCell"/>
</dbReference>
<reference evidence="9 12" key="2">
    <citation type="submission" date="2018-03" db="EMBL/GenBank/DDBJ databases">
        <title>The uncultured portion of the human microbiome is neutrally assembled.</title>
        <authorList>
            <person name="Jeraldo P."/>
            <person name="Boardman L."/>
            <person name="White B.A."/>
            <person name="Nelson H."/>
            <person name="Goldenfeld N."/>
            <person name="Chia N."/>
        </authorList>
    </citation>
    <scope>NUCLEOTIDE SEQUENCE [LARGE SCALE GENOMIC DNA]</scope>
    <source>
        <strain evidence="9">CIM:MAG 903</strain>
    </source>
</reference>
<evidence type="ECO:0000256" key="5">
    <source>
        <dbReference type="HAMAP-Rule" id="MF_01114"/>
    </source>
</evidence>
<dbReference type="GO" id="GO:0006282">
    <property type="term" value="P:regulation of DNA repair"/>
    <property type="evidence" value="ECO:0007669"/>
    <property type="project" value="UniProtKB-UniRule"/>
</dbReference>
<evidence type="ECO:0000259" key="7">
    <source>
        <dbReference type="Pfam" id="PF21981"/>
    </source>
</evidence>
<keyword evidence="11" id="KW-1185">Reference proteome</keyword>
<dbReference type="InterPro" id="IPR036388">
    <property type="entry name" value="WH-like_DNA-bd_sf"/>
</dbReference>
<dbReference type="OrthoDB" id="5421057at2"/>
<feature type="domain" description="RecX second three-helical" evidence="6">
    <location>
        <begin position="112"/>
        <end position="148"/>
    </location>
</feature>
<dbReference type="STRING" id="1529.SAMN04487885_10155"/>
<comment type="similarity">
    <text evidence="2 5">Belongs to the RecX family.</text>
</comment>
<evidence type="ECO:0000259" key="8">
    <source>
        <dbReference type="Pfam" id="PF21982"/>
    </source>
</evidence>
<dbReference type="eggNOG" id="COG2137">
    <property type="taxonomic scope" value="Bacteria"/>
</dbReference>
<evidence type="ECO:0000259" key="6">
    <source>
        <dbReference type="Pfam" id="PF02631"/>
    </source>
</evidence>
<evidence type="ECO:0000313" key="10">
    <source>
        <dbReference type="EMBL" id="SFF48893.1"/>
    </source>
</evidence>
<dbReference type="Pfam" id="PF21981">
    <property type="entry name" value="RecX_HTH3"/>
    <property type="match status" value="1"/>
</dbReference>
<dbReference type="Pfam" id="PF21982">
    <property type="entry name" value="RecX_HTH1"/>
    <property type="match status" value="1"/>
</dbReference>
<evidence type="ECO:0000256" key="4">
    <source>
        <dbReference type="ARBA" id="ARBA00022490"/>
    </source>
</evidence>
<evidence type="ECO:0000313" key="9">
    <source>
        <dbReference type="EMBL" id="PWL52807.1"/>
    </source>
</evidence>
<accession>A0A1I2J4V7</accession>
<name>A0A1I2J4V7_9CLOT</name>
<dbReference type="InterPro" id="IPR053924">
    <property type="entry name" value="RecX_HTH_2nd"/>
</dbReference>
<evidence type="ECO:0000256" key="1">
    <source>
        <dbReference type="ARBA" id="ARBA00004496"/>
    </source>
</evidence>
<dbReference type="GeneID" id="90544904"/>
<gene>
    <name evidence="5" type="primary">recX</name>
    <name evidence="9" type="ORF">DBY38_09925</name>
    <name evidence="10" type="ORF">SAMN04487885_10155</name>
</gene>
<evidence type="ECO:0000256" key="2">
    <source>
        <dbReference type="ARBA" id="ARBA00009695"/>
    </source>
</evidence>
<dbReference type="Proteomes" id="UP000182135">
    <property type="component" value="Unassembled WGS sequence"/>
</dbReference>
<dbReference type="Gene3D" id="1.10.10.10">
    <property type="entry name" value="Winged helix-like DNA-binding domain superfamily/Winged helix DNA-binding domain"/>
    <property type="match status" value="3"/>
</dbReference>
<dbReference type="Pfam" id="PF02631">
    <property type="entry name" value="RecX_HTH2"/>
    <property type="match status" value="1"/>
</dbReference>
<dbReference type="NCBIfam" id="NF001058">
    <property type="entry name" value="PRK00117.4-1"/>
    <property type="match status" value="1"/>
</dbReference>
<keyword evidence="4 5" id="KW-0963">Cytoplasm</keyword>
<dbReference type="AlphaFoldDB" id="A0A1I2J4V7"/>
<dbReference type="InterPro" id="IPR003783">
    <property type="entry name" value="Regulatory_RecX"/>
</dbReference>
<protein>
    <recommendedName>
        <fullName evidence="3 5">Regulatory protein RecX</fullName>
    </recommendedName>
</protein>
<sequence length="216" mass="25510">MESRNGKITSIEVQKRNKDRVNVFVNYEFAFACNMELVYKEGLSKGCIIDERRLKEIVYKEEKIKAKSTALKILERTLKTEKEVREKLIDKGYDGNIADETIEFLKGYNFINDETYAKLFVKEKLKSKGKNKIRFDLQQKGIDSELISKIFYEIDDDVENNIAKELCIKKYNILKKSTDDERKIKEKLFRYLVSRGYDFSLSNGIIKETINEFKEY</sequence>
<organism evidence="10 11">
    <name type="scientific">Clostridium cadaveris</name>
    <dbReference type="NCBI Taxonomy" id="1529"/>
    <lineage>
        <taxon>Bacteria</taxon>
        <taxon>Bacillati</taxon>
        <taxon>Bacillota</taxon>
        <taxon>Clostridia</taxon>
        <taxon>Eubacteriales</taxon>
        <taxon>Clostridiaceae</taxon>
        <taxon>Clostridium</taxon>
    </lineage>
</organism>
<comment type="subcellular location">
    <subcellularLocation>
        <location evidence="1 5">Cytoplasm</location>
    </subcellularLocation>
</comment>
<dbReference type="InterPro" id="IPR053926">
    <property type="entry name" value="RecX_HTH_1st"/>
</dbReference>
<dbReference type="InterPro" id="IPR053925">
    <property type="entry name" value="RecX_HTH_3rd"/>
</dbReference>
<dbReference type="HAMAP" id="MF_01114">
    <property type="entry name" value="RecX"/>
    <property type="match status" value="1"/>
</dbReference>
<dbReference type="PANTHER" id="PTHR33602">
    <property type="entry name" value="REGULATORY PROTEIN RECX FAMILY PROTEIN"/>
    <property type="match status" value="1"/>
</dbReference>
<evidence type="ECO:0000256" key="3">
    <source>
        <dbReference type="ARBA" id="ARBA00018111"/>
    </source>
</evidence>
<dbReference type="RefSeq" id="WP_027638274.1">
    <property type="nucleotide sequence ID" value="NZ_BAAACD010000029.1"/>
</dbReference>
<feature type="domain" description="RecX third three-helical" evidence="7">
    <location>
        <begin position="161"/>
        <end position="201"/>
    </location>
</feature>
<reference evidence="10 11" key="1">
    <citation type="submission" date="2016-10" db="EMBL/GenBank/DDBJ databases">
        <authorList>
            <person name="de Groot N.N."/>
        </authorList>
    </citation>
    <scope>NUCLEOTIDE SEQUENCE [LARGE SCALE GENOMIC DNA]</scope>
    <source>
        <strain evidence="10 11">NLAE-zl-G419</strain>
    </source>
</reference>
<dbReference type="PANTHER" id="PTHR33602:SF1">
    <property type="entry name" value="REGULATORY PROTEIN RECX FAMILY PROTEIN"/>
    <property type="match status" value="1"/>
</dbReference>
<dbReference type="EMBL" id="QAMZ01000045">
    <property type="protein sequence ID" value="PWL52807.1"/>
    <property type="molecule type" value="Genomic_DNA"/>
</dbReference>